<dbReference type="SUPFAM" id="SSF51197">
    <property type="entry name" value="Clavaminate synthase-like"/>
    <property type="match status" value="1"/>
</dbReference>
<reference evidence="2 3" key="1">
    <citation type="submission" date="2018-05" db="EMBL/GenBank/DDBJ databases">
        <title>Complete genome sequence of Flagellimonas aquimarina ECD12 isolated from seaweed Ecklonia cava.</title>
        <authorList>
            <person name="Choi S."/>
            <person name="Seong C."/>
        </authorList>
    </citation>
    <scope>NUCLEOTIDE SEQUENCE [LARGE SCALE GENOMIC DNA]</scope>
    <source>
        <strain evidence="2 3">ECD12</strain>
    </source>
</reference>
<comment type="caution">
    <text evidence="2">The sequence shown here is derived from an EMBL/GenBank/DDBJ whole genome shotgun (WGS) entry which is preliminary data.</text>
</comment>
<dbReference type="PANTHER" id="PTHR20883">
    <property type="entry name" value="PHYTANOYL-COA DIOXYGENASE DOMAIN CONTAINING 1"/>
    <property type="match status" value="1"/>
</dbReference>
<dbReference type="GO" id="GO:0005506">
    <property type="term" value="F:iron ion binding"/>
    <property type="evidence" value="ECO:0007669"/>
    <property type="project" value="UniProtKB-ARBA"/>
</dbReference>
<comment type="cofactor">
    <cofactor evidence="1">
        <name>Fe(2+)</name>
        <dbReference type="ChEBI" id="CHEBI:29033"/>
    </cofactor>
</comment>
<dbReference type="AlphaFoldDB" id="A0A316KUL9"/>
<sequence>MNLDILQQPFPLNKAQIDFYKQNAFIKIKEVLPPKVLAHINNVISDKVDELNTQTTALDERDTYGKAFLQIFNLWTQDEQIKEIMFSKRLAQLASDLMEVGGVRMYHDQALFKEGGGGITPWHADQYYWPLSTEKVITAWIPLQGVPMEMGPLEFAAGSQNILTGRDLSISDESETLIGEKLRLTDCNKISEPFDIGEISFHSGWIFHRAGANTTDQTRKVMTAIYMDKDMILKEPENDGQTNDWKTWCPGVKIGSIIDSHLNPILFER</sequence>
<organism evidence="2 3">
    <name type="scientific">Flagellimonas aquimarina</name>
    <dbReference type="NCBI Taxonomy" id="2201895"/>
    <lineage>
        <taxon>Bacteria</taxon>
        <taxon>Pseudomonadati</taxon>
        <taxon>Bacteroidota</taxon>
        <taxon>Flavobacteriia</taxon>
        <taxon>Flavobacteriales</taxon>
        <taxon>Flavobacteriaceae</taxon>
        <taxon>Flagellimonas</taxon>
    </lineage>
</organism>
<name>A0A316KUL9_9FLAO</name>
<dbReference type="Gene3D" id="2.60.120.620">
    <property type="entry name" value="q2cbj1_9rhob like domain"/>
    <property type="match status" value="1"/>
</dbReference>
<proteinExistence type="predicted"/>
<keyword evidence="2" id="KW-0223">Dioxygenase</keyword>
<evidence type="ECO:0000313" key="3">
    <source>
        <dbReference type="Proteomes" id="UP000245762"/>
    </source>
</evidence>
<dbReference type="PANTHER" id="PTHR20883:SF48">
    <property type="entry name" value="ECTOINE DIOXYGENASE"/>
    <property type="match status" value="1"/>
</dbReference>
<dbReference type="OrthoDB" id="9814777at2"/>
<evidence type="ECO:0000256" key="1">
    <source>
        <dbReference type="ARBA" id="ARBA00001954"/>
    </source>
</evidence>
<dbReference type="Proteomes" id="UP000245762">
    <property type="component" value="Unassembled WGS sequence"/>
</dbReference>
<evidence type="ECO:0000313" key="2">
    <source>
        <dbReference type="EMBL" id="PWL37902.1"/>
    </source>
</evidence>
<accession>A0A316KUL9</accession>
<dbReference type="RefSeq" id="WP_109664267.1">
    <property type="nucleotide sequence ID" value="NZ_QGEG01000003.1"/>
</dbReference>
<dbReference type="GO" id="GO:0016706">
    <property type="term" value="F:2-oxoglutarate-dependent dioxygenase activity"/>
    <property type="evidence" value="ECO:0007669"/>
    <property type="project" value="UniProtKB-ARBA"/>
</dbReference>
<dbReference type="Pfam" id="PF05721">
    <property type="entry name" value="PhyH"/>
    <property type="match status" value="1"/>
</dbReference>
<keyword evidence="3" id="KW-1185">Reference proteome</keyword>
<keyword evidence="2" id="KW-0560">Oxidoreductase</keyword>
<dbReference type="EMBL" id="QGEG01000003">
    <property type="protein sequence ID" value="PWL37902.1"/>
    <property type="molecule type" value="Genomic_DNA"/>
</dbReference>
<protein>
    <submittedName>
        <fullName evidence="2">Phytanoyl-CoA dioxygenase</fullName>
    </submittedName>
</protein>
<gene>
    <name evidence="2" type="ORF">DKG77_14155</name>
</gene>
<dbReference type="InterPro" id="IPR008775">
    <property type="entry name" value="Phytyl_CoA_dOase-like"/>
</dbReference>